<dbReference type="RefSeq" id="WP_048931323.1">
    <property type="nucleotide sequence ID" value="NZ_KQ235889.1"/>
</dbReference>
<feature type="chain" id="PRO_5039669008" evidence="1">
    <location>
        <begin position="23"/>
        <end position="536"/>
    </location>
</feature>
<reference evidence="2 3" key="1">
    <citation type="submission" date="2011-04" db="EMBL/GenBank/DDBJ databases">
        <title>The Genome Sequence of Clostridium citroniae WAL-19142.</title>
        <authorList>
            <consortium name="The Broad Institute Genome Sequencing Platform"/>
            <person name="Earl A."/>
            <person name="Ward D."/>
            <person name="Feldgarden M."/>
            <person name="Gevers D."/>
            <person name="Warren Y.A."/>
            <person name="Tyrrell K.L."/>
            <person name="Citron D.M."/>
            <person name="Goldstein E.J."/>
            <person name="Daigneault M."/>
            <person name="Allen-Vercoe E."/>
            <person name="Young S.K."/>
            <person name="Zeng Q."/>
            <person name="Gargeya S."/>
            <person name="Fitzgerald M."/>
            <person name="Haas B."/>
            <person name="Abouelleil A."/>
            <person name="Alvarado L."/>
            <person name="Arachchi H.M."/>
            <person name="Berlin A."/>
            <person name="Brown A."/>
            <person name="Chapman S.B."/>
            <person name="Chen Z."/>
            <person name="Dunbar C."/>
            <person name="Freedman E."/>
            <person name="Gearin G."/>
            <person name="Gellesch M."/>
            <person name="Goldberg J."/>
            <person name="Griggs A."/>
            <person name="Gujja S."/>
            <person name="Heilman E.R."/>
            <person name="Heiman D."/>
            <person name="Howarth C."/>
            <person name="Larson L."/>
            <person name="Lui A."/>
            <person name="MacDonald P.J."/>
            <person name="Mehta T."/>
            <person name="Montmayeur A."/>
            <person name="Murphy C."/>
            <person name="Neiman D."/>
            <person name="Pearson M."/>
            <person name="Priest M."/>
            <person name="Roberts A."/>
            <person name="Saif S."/>
            <person name="Shea T."/>
            <person name="Shenoy N."/>
            <person name="Sisk P."/>
            <person name="Stolte C."/>
            <person name="Sykes S."/>
            <person name="White J."/>
            <person name="Yandava C."/>
            <person name="Wortman J."/>
            <person name="Nusbaum C."/>
            <person name="Birren B."/>
        </authorList>
    </citation>
    <scope>NUCLEOTIDE SEQUENCE [LARGE SCALE GENOMIC DNA]</scope>
    <source>
        <strain evidence="2 3">WAL-19142</strain>
    </source>
</reference>
<dbReference type="AlphaFoldDB" id="A0A0J9BCF7"/>
<dbReference type="GeneID" id="93166668"/>
<keyword evidence="1" id="KW-0732">Signal</keyword>
<dbReference type="OrthoDB" id="1957129at2"/>
<gene>
    <name evidence="2" type="ORF">HMPREF9470_05585</name>
</gene>
<dbReference type="PROSITE" id="PS51257">
    <property type="entry name" value="PROKAR_LIPOPROTEIN"/>
    <property type="match status" value="1"/>
</dbReference>
<dbReference type="PATRIC" id="fig|742734.4.peg.5983"/>
<sequence length="536" mass="60097">MKNMKRFFCLLTLALLSFALLAGCGSAGDDYPDDYPVTGDDWRTIGIIRDSGIVTRSGEDTRVLVCVHKADAAFYYDSEDQALFGFVEYPITFGVNVWDLFKGIDFADLNGDSDSDVTMKFDDDGSEIVMVWYWNTESEEFVYQPERSSAGDRKTTDEIYHELLERFYVLVSDPDSNMDTTEDGEFGVLESARGMGKDAVDGMGYLIEDLSGDGVPELAVGSLREYGGEVYALYTLVDNEPELVFEGWYRNSYTYVDVCVGDSSSFYNLGSSSAVESCQGVFTLARNGRELDWKRFYFTYAENGDLDNVSVYANTTGSWKPEESELADMTLEEYYERLSLPVAESMTEFWGLSCTESGLDLIPFSDYTASADQLTTGTERDDGNAVPILMGGALPFTNMEPLQSENHEDGTYYYADITEDGMLRVVNTVMPTNFVYNDRTLEDYLTACAMDLAEPGVGYLLAVEQNDMYSENMSYPVYVVTYTAGENEDTRVWTVFAMDTERYTYLYGFDAMADAAEDMKSIYQDIFAGLYLSDGE</sequence>
<accession>A0A0J9BCF7</accession>
<proteinExistence type="predicted"/>
<dbReference type="SUPFAM" id="SSF69318">
    <property type="entry name" value="Integrin alpha N-terminal domain"/>
    <property type="match status" value="1"/>
</dbReference>
<feature type="signal peptide" evidence="1">
    <location>
        <begin position="1"/>
        <end position="22"/>
    </location>
</feature>
<dbReference type="Proteomes" id="UP000037392">
    <property type="component" value="Unassembled WGS sequence"/>
</dbReference>
<evidence type="ECO:0000313" key="3">
    <source>
        <dbReference type="Proteomes" id="UP000037392"/>
    </source>
</evidence>
<protein>
    <submittedName>
        <fullName evidence="2">Uncharacterized protein</fullName>
    </submittedName>
</protein>
<dbReference type="EMBL" id="ADLK01000061">
    <property type="protein sequence ID" value="KMW10072.1"/>
    <property type="molecule type" value="Genomic_DNA"/>
</dbReference>
<evidence type="ECO:0000313" key="2">
    <source>
        <dbReference type="EMBL" id="KMW10072.1"/>
    </source>
</evidence>
<dbReference type="InterPro" id="IPR028994">
    <property type="entry name" value="Integrin_alpha_N"/>
</dbReference>
<evidence type="ECO:0000256" key="1">
    <source>
        <dbReference type="SAM" id="SignalP"/>
    </source>
</evidence>
<comment type="caution">
    <text evidence="2">The sequence shown here is derived from an EMBL/GenBank/DDBJ whole genome shotgun (WGS) entry which is preliminary data.</text>
</comment>
<organism evidence="2 3">
    <name type="scientific">[Clostridium] citroniae WAL-19142</name>
    <dbReference type="NCBI Taxonomy" id="742734"/>
    <lineage>
        <taxon>Bacteria</taxon>
        <taxon>Bacillati</taxon>
        <taxon>Bacillota</taxon>
        <taxon>Clostridia</taxon>
        <taxon>Lachnospirales</taxon>
        <taxon>Lachnospiraceae</taxon>
        <taxon>Enterocloster</taxon>
    </lineage>
</organism>
<name>A0A0J9BCF7_9FIRM</name>